<keyword evidence="3" id="KW-1185">Reference proteome</keyword>
<sequence>MQTSEHTDDISQDDEGFYYEVNQEQLDAVDRMLAELDMDEQFDRVPAAFRIVDQHQYTHFHDGASPLMAQPPQANGATESNHNHRQGQHALLGSDDDMEGQEQLNDSDPEDDDRAAFGYIPLDQDGFMQINDDEEEEEEEEGEGTNGENGFHSYNQMDSDPEDTNFRDSGNEDDDGEGYDGYLETRNADGTVATIVPVIPSAVAIDTAELDPAGAEPISEDDLKTISQVMSSFSLPTPEWARSIPEDKWLPKIVHQAEVEVSNQETSEPFNE</sequence>
<dbReference type="Proteomes" id="UP000696485">
    <property type="component" value="Unassembled WGS sequence"/>
</dbReference>
<name>A0A9P5SNN8_9FUNG</name>
<evidence type="ECO:0000313" key="2">
    <source>
        <dbReference type="EMBL" id="KAF9331427.1"/>
    </source>
</evidence>
<accession>A0A9P5SNN8</accession>
<gene>
    <name evidence="2" type="ORF">BG006_005712</name>
</gene>
<proteinExistence type="predicted"/>
<evidence type="ECO:0000256" key="1">
    <source>
        <dbReference type="SAM" id="MobiDB-lite"/>
    </source>
</evidence>
<comment type="caution">
    <text evidence="2">The sequence shown here is derived from an EMBL/GenBank/DDBJ whole genome shotgun (WGS) entry which is preliminary data.</text>
</comment>
<dbReference type="EMBL" id="JAAAUY010000323">
    <property type="protein sequence ID" value="KAF9331427.1"/>
    <property type="molecule type" value="Genomic_DNA"/>
</dbReference>
<protein>
    <recommendedName>
        <fullName evidence="4">Male-enhanced antigen 1</fullName>
    </recommendedName>
</protein>
<evidence type="ECO:0000313" key="3">
    <source>
        <dbReference type="Proteomes" id="UP000696485"/>
    </source>
</evidence>
<evidence type="ECO:0008006" key="4">
    <source>
        <dbReference type="Google" id="ProtNLM"/>
    </source>
</evidence>
<feature type="compositionally biased region" description="Acidic residues" evidence="1">
    <location>
        <begin position="131"/>
        <end position="143"/>
    </location>
</feature>
<dbReference type="AlphaFoldDB" id="A0A9P5SNN8"/>
<organism evidence="2 3">
    <name type="scientific">Podila minutissima</name>
    <dbReference type="NCBI Taxonomy" id="64525"/>
    <lineage>
        <taxon>Eukaryota</taxon>
        <taxon>Fungi</taxon>
        <taxon>Fungi incertae sedis</taxon>
        <taxon>Mucoromycota</taxon>
        <taxon>Mortierellomycotina</taxon>
        <taxon>Mortierellomycetes</taxon>
        <taxon>Mortierellales</taxon>
        <taxon>Mortierellaceae</taxon>
        <taxon>Podila</taxon>
    </lineage>
</organism>
<reference evidence="2" key="1">
    <citation type="journal article" date="2020" name="Fungal Divers.">
        <title>Resolving the Mortierellaceae phylogeny through synthesis of multi-gene phylogenetics and phylogenomics.</title>
        <authorList>
            <person name="Vandepol N."/>
            <person name="Liber J."/>
            <person name="Desiro A."/>
            <person name="Na H."/>
            <person name="Kennedy M."/>
            <person name="Barry K."/>
            <person name="Grigoriev I.V."/>
            <person name="Miller A.N."/>
            <person name="O'Donnell K."/>
            <person name="Stajich J.E."/>
            <person name="Bonito G."/>
        </authorList>
    </citation>
    <scope>NUCLEOTIDE SEQUENCE</scope>
    <source>
        <strain evidence="2">NVP1</strain>
    </source>
</reference>
<feature type="compositionally biased region" description="Acidic residues" evidence="1">
    <location>
        <begin position="94"/>
        <end position="113"/>
    </location>
</feature>
<dbReference type="Pfam" id="PF06910">
    <property type="entry name" value="MEA1"/>
    <property type="match status" value="1"/>
</dbReference>
<feature type="region of interest" description="Disordered" evidence="1">
    <location>
        <begin position="62"/>
        <end position="189"/>
    </location>
</feature>